<dbReference type="HAMAP" id="MF_00036_B">
    <property type="entry name" value="Ala_tRNA_synth_B"/>
    <property type="match status" value="1"/>
</dbReference>
<reference evidence="14 15" key="1">
    <citation type="submission" date="2022-05" db="EMBL/GenBank/DDBJ databases">
        <authorList>
            <consortium name="Genoscope - CEA"/>
            <person name="William W."/>
        </authorList>
    </citation>
    <scope>NUCLEOTIDE SEQUENCE [LARGE SCALE GENOMIC DNA]</scope>
</reference>
<gene>
    <name evidence="14" type="ORF">PEVE_00007538</name>
</gene>
<keyword evidence="8 11" id="KW-0694">RNA-binding</keyword>
<dbReference type="InterPro" id="IPR023033">
    <property type="entry name" value="Ala_tRNA_ligase_euk/bac"/>
</dbReference>
<evidence type="ECO:0000256" key="1">
    <source>
        <dbReference type="ARBA" id="ARBA00008429"/>
    </source>
</evidence>
<dbReference type="NCBIfam" id="TIGR00344">
    <property type="entry name" value="alaS"/>
    <property type="match status" value="1"/>
</dbReference>
<keyword evidence="11" id="KW-0862">Zinc</keyword>
<dbReference type="Pfam" id="PF01411">
    <property type="entry name" value="tRNA-synt_2c"/>
    <property type="match status" value="2"/>
</dbReference>
<dbReference type="InterPro" id="IPR045864">
    <property type="entry name" value="aa-tRNA-synth_II/BPL/LPL"/>
</dbReference>
<keyword evidence="11" id="KW-0479">Metal-binding</keyword>
<dbReference type="InterPro" id="IPR018162">
    <property type="entry name" value="Ala-tRNA-ligase_IIc_anticod-bd"/>
</dbReference>
<dbReference type="Gene3D" id="3.10.310.40">
    <property type="match status" value="1"/>
</dbReference>
<dbReference type="InterPro" id="IPR018164">
    <property type="entry name" value="Ala-tRNA-synth_IIc_N"/>
</dbReference>
<comment type="function">
    <text evidence="11">Catalyzes the attachment of alanine to tRNA(Ala) in a two-step reaction: alanine is first activated by ATP to form Ala-AMP and then transferred to the acceptor end of tRNA(Ala). Also edits incorrectly charged tRNA(Ala) via its editing domain.</text>
</comment>
<feature type="coiled-coil region" evidence="12">
    <location>
        <begin position="847"/>
        <end position="874"/>
    </location>
</feature>
<protein>
    <recommendedName>
        <fullName evidence="3">Alanine--tRNA ligase</fullName>
        <ecNumber evidence="2">6.1.1.7</ecNumber>
    </recommendedName>
</protein>
<keyword evidence="5 11" id="KW-0436">Ligase</keyword>
<dbReference type="InterPro" id="IPR003156">
    <property type="entry name" value="DHHA1_dom"/>
</dbReference>
<dbReference type="SUPFAM" id="SSF55186">
    <property type="entry name" value="ThrRS/AlaRS common domain"/>
    <property type="match status" value="1"/>
</dbReference>
<comment type="caution">
    <text evidence="14">The sequence shown here is derived from an EMBL/GenBank/DDBJ whole genome shotgun (WGS) entry which is preliminary data.</text>
</comment>
<dbReference type="SUPFAM" id="SSF50447">
    <property type="entry name" value="Translation proteins"/>
    <property type="match status" value="1"/>
</dbReference>
<comment type="cofactor">
    <cofactor evidence="11">
        <name>Zn(2+)</name>
        <dbReference type="ChEBI" id="CHEBI:29105"/>
    </cofactor>
    <text evidence="11">Binds 1 zinc ion per subunit.</text>
</comment>
<dbReference type="InterPro" id="IPR002318">
    <property type="entry name" value="Ala-tRNA-lgiase_IIc"/>
</dbReference>
<dbReference type="InterPro" id="IPR018165">
    <property type="entry name" value="Ala-tRNA-synth_IIc_core"/>
</dbReference>
<evidence type="ECO:0000256" key="4">
    <source>
        <dbReference type="ARBA" id="ARBA00022555"/>
    </source>
</evidence>
<sequence length="1054" mass="118396">MILNRYFGANRFISSLNSIVFRRLSKNSSRSLSTMDPNLSAKDLRQMFVDFFVEKYEHTFVPSSSTIPHEDPTLLFANAGMNQYKSIFLGTVDPNSDFSKLKRAANSQKCIRAGGKHNDLDDVGKDVYHHTFFEMLGNWSFGDYFKKEAIEWAWELLTVKYGMPKDRLYVTYFGGEEGLESDEETRQFWLNMGLPPERVLPFGMKDNFWEMGETGPCGPCSEIHFDRIDGRDAASLVNMDDPTVLEVWNLVFIQFNRETDGSLKSLPSKHVDTGMGLERLTSITQGKMSNYDTDLFQPFFETIHKVSTPCVCLCGSLLWVNFSREIFLDNIQYCSQKECFNKHFKRKINNKNVTQHFNDSMLMLSKCEENNFPFVGPEDKDGIDMAYRVVADHIRTLTMAITDGGKPDNTGRGYVLRRILRRCVRFATEKLNCPPGFVATLVSVAVDTLGEFFPEVTKDPQQVMDVINEEETQFLKTLARGRKLFDRTVSKLTDQVIPGDVAWRLYDTYGFPVDLTQLMAEERGLTVDMGMYEECKKTAQEIARGKGSGNDDSITLDVHAINKLQKEFNLYPTDESPKYKYTSDAEGNYVFEPVVGTVKAIIYEKEFVNEVTSGSHCGVVMDRTCFYAEQGGQIYDQGFMTKEGDEEVEFSVTNVQIHGGYVLHVGAIEGTLRVGDQMKCQIDEQRRRVTMNNHTATHVLNFSLRKELGEADQRGSLVAPDKLRFDFTAKGAMTTEQIKNTELTSQDIVSRNMPVFATEVTLAVAKDIQGLRAIFEEVYPDPVRVLSIGSSFADLQEDPQAGYKYSVEFCGGTHLQRSGHMQSFVLVSEEAISKGIRRIVALTGPEALKAEKKCHLLEEQVEKIQNLVQEKMKNGSLNIKGTSQEIARLTEDLSAAVISAWRKDEMRTKLKAVKKLVDDADRAKKNAMMQQAVDKAKAMIAEDSNRTFVVDVFDAGSNQKVLDAALKQFKSLAPKTAALLFSVDEDNGKIICLAQVPKEVIQQGLKADEWVKSVSELLGGKCGGKDLSAQGSGPNVGCLKKAVETATQFAKQKL</sequence>
<feature type="domain" description="Alanyl-transfer RNA synthetases family profile" evidence="13">
    <location>
        <begin position="39"/>
        <end position="853"/>
    </location>
</feature>
<evidence type="ECO:0000256" key="5">
    <source>
        <dbReference type="ARBA" id="ARBA00022598"/>
    </source>
</evidence>
<dbReference type="Gene3D" id="2.40.30.130">
    <property type="match status" value="1"/>
</dbReference>
<dbReference type="EMBL" id="CALNXI010000150">
    <property type="protein sequence ID" value="CAH3020509.1"/>
    <property type="molecule type" value="Genomic_DNA"/>
</dbReference>
<dbReference type="Pfam" id="PF07973">
    <property type="entry name" value="tRNA_SAD"/>
    <property type="match status" value="1"/>
</dbReference>
<organism evidence="14 15">
    <name type="scientific">Porites evermanni</name>
    <dbReference type="NCBI Taxonomy" id="104178"/>
    <lineage>
        <taxon>Eukaryota</taxon>
        <taxon>Metazoa</taxon>
        <taxon>Cnidaria</taxon>
        <taxon>Anthozoa</taxon>
        <taxon>Hexacorallia</taxon>
        <taxon>Scleractinia</taxon>
        <taxon>Fungiina</taxon>
        <taxon>Poritidae</taxon>
        <taxon>Porites</taxon>
    </lineage>
</organism>
<keyword evidence="4 11" id="KW-0820">tRNA-binding</keyword>
<feature type="binding site" evidence="11">
    <location>
        <position position="694"/>
    </location>
    <ligand>
        <name>Zn(2+)</name>
        <dbReference type="ChEBI" id="CHEBI:29105"/>
    </ligand>
</feature>
<evidence type="ECO:0000256" key="9">
    <source>
        <dbReference type="ARBA" id="ARBA00022917"/>
    </source>
</evidence>
<dbReference type="Gene3D" id="3.30.980.10">
    <property type="entry name" value="Threonyl-trna Synthetase, Chain A, domain 2"/>
    <property type="match status" value="1"/>
</dbReference>
<feature type="binding site" evidence="11">
    <location>
        <position position="698"/>
    </location>
    <ligand>
        <name>Zn(2+)</name>
        <dbReference type="ChEBI" id="CHEBI:29105"/>
    </ligand>
</feature>
<name>A0ABN8LX79_9CNID</name>
<dbReference type="SUPFAM" id="SSF101353">
    <property type="entry name" value="Putative anticodon-binding domain of alanyl-tRNA synthetase (AlaRS)"/>
    <property type="match status" value="1"/>
</dbReference>
<accession>A0ABN8LX79</accession>
<dbReference type="PRINTS" id="PR00980">
    <property type="entry name" value="TRNASYNTHALA"/>
</dbReference>
<comment type="catalytic activity">
    <reaction evidence="11">
        <text>tRNA(Ala) + L-alanine + ATP = L-alanyl-tRNA(Ala) + AMP + diphosphate</text>
        <dbReference type="Rhea" id="RHEA:12540"/>
        <dbReference type="Rhea" id="RHEA-COMP:9657"/>
        <dbReference type="Rhea" id="RHEA-COMP:9923"/>
        <dbReference type="ChEBI" id="CHEBI:30616"/>
        <dbReference type="ChEBI" id="CHEBI:33019"/>
        <dbReference type="ChEBI" id="CHEBI:57972"/>
        <dbReference type="ChEBI" id="CHEBI:78442"/>
        <dbReference type="ChEBI" id="CHEBI:78497"/>
        <dbReference type="ChEBI" id="CHEBI:456215"/>
        <dbReference type="EC" id="6.1.1.7"/>
    </reaction>
</comment>
<evidence type="ECO:0000256" key="10">
    <source>
        <dbReference type="ARBA" id="ARBA00023146"/>
    </source>
</evidence>
<evidence type="ECO:0000256" key="7">
    <source>
        <dbReference type="ARBA" id="ARBA00022840"/>
    </source>
</evidence>
<dbReference type="Proteomes" id="UP001159427">
    <property type="component" value="Unassembled WGS sequence"/>
</dbReference>
<dbReference type="SUPFAM" id="SSF55681">
    <property type="entry name" value="Class II aaRS and biotin synthetases"/>
    <property type="match status" value="1"/>
</dbReference>
<dbReference type="Pfam" id="PF02272">
    <property type="entry name" value="DHHA1"/>
    <property type="match status" value="1"/>
</dbReference>
<keyword evidence="9 11" id="KW-0648">Protein biosynthesis</keyword>
<evidence type="ECO:0000259" key="13">
    <source>
        <dbReference type="PROSITE" id="PS50860"/>
    </source>
</evidence>
<evidence type="ECO:0000256" key="12">
    <source>
        <dbReference type="SAM" id="Coils"/>
    </source>
</evidence>
<dbReference type="PROSITE" id="PS50860">
    <property type="entry name" value="AA_TRNA_LIGASE_II_ALA"/>
    <property type="match status" value="1"/>
</dbReference>
<feature type="binding site" evidence="11">
    <location>
        <position position="810"/>
    </location>
    <ligand>
        <name>Zn(2+)</name>
        <dbReference type="ChEBI" id="CHEBI:29105"/>
    </ligand>
</feature>
<comment type="similarity">
    <text evidence="1">Belongs to the class-II aminoacyl-tRNA synthetase family. Alax-L subfamily.</text>
</comment>
<dbReference type="SMART" id="SM00863">
    <property type="entry name" value="tRNA_SAD"/>
    <property type="match status" value="1"/>
</dbReference>
<dbReference type="InterPro" id="IPR009000">
    <property type="entry name" value="Transl_B-barrel_sf"/>
</dbReference>
<keyword evidence="10 11" id="KW-0030">Aminoacyl-tRNA synthetase</keyword>
<keyword evidence="12" id="KW-0175">Coiled coil</keyword>
<evidence type="ECO:0000256" key="2">
    <source>
        <dbReference type="ARBA" id="ARBA00013168"/>
    </source>
</evidence>
<comment type="subunit">
    <text evidence="11">Monomer.</text>
</comment>
<dbReference type="PANTHER" id="PTHR11777:SF9">
    <property type="entry name" value="ALANINE--TRNA LIGASE, CYTOPLASMIC"/>
    <property type="match status" value="1"/>
</dbReference>
<dbReference type="InterPro" id="IPR012947">
    <property type="entry name" value="tRNA_SAD"/>
</dbReference>
<evidence type="ECO:0000256" key="8">
    <source>
        <dbReference type="ARBA" id="ARBA00022884"/>
    </source>
</evidence>
<dbReference type="InterPro" id="IPR050058">
    <property type="entry name" value="Ala-tRNA_ligase"/>
</dbReference>
<evidence type="ECO:0000256" key="6">
    <source>
        <dbReference type="ARBA" id="ARBA00022741"/>
    </source>
</evidence>
<evidence type="ECO:0000256" key="3">
    <source>
        <dbReference type="ARBA" id="ARBA00017959"/>
    </source>
</evidence>
<dbReference type="Gene3D" id="3.30.930.10">
    <property type="entry name" value="Bira Bifunctional Protein, Domain 2"/>
    <property type="match status" value="1"/>
</dbReference>
<dbReference type="CDD" id="cd00673">
    <property type="entry name" value="AlaRS_core"/>
    <property type="match status" value="1"/>
</dbReference>
<proteinExistence type="inferred from homology"/>
<feature type="binding site" evidence="11">
    <location>
        <position position="814"/>
    </location>
    <ligand>
        <name>Zn(2+)</name>
        <dbReference type="ChEBI" id="CHEBI:29105"/>
    </ligand>
</feature>
<dbReference type="PANTHER" id="PTHR11777">
    <property type="entry name" value="ALANYL-TRNA SYNTHETASE"/>
    <property type="match status" value="1"/>
</dbReference>
<keyword evidence="7 11" id="KW-0067">ATP-binding</keyword>
<dbReference type="InterPro" id="IPR018163">
    <property type="entry name" value="Thr/Ala-tRNA-synth_IIc_edit"/>
</dbReference>
<keyword evidence="6 11" id="KW-0547">Nucleotide-binding</keyword>
<evidence type="ECO:0000313" key="15">
    <source>
        <dbReference type="Proteomes" id="UP001159427"/>
    </source>
</evidence>
<dbReference type="EC" id="6.1.1.7" evidence="2"/>
<evidence type="ECO:0000256" key="11">
    <source>
        <dbReference type="HAMAP-Rule" id="MF_03133"/>
    </source>
</evidence>
<keyword evidence="15" id="KW-1185">Reference proteome</keyword>
<evidence type="ECO:0000313" key="14">
    <source>
        <dbReference type="EMBL" id="CAH3020509.1"/>
    </source>
</evidence>
<comment type="domain">
    <text evidence="11">Consists of three domains; the N-terminal catalytic domain, the editing domain and the C-terminal C-Ala domain. The editing domain removes incorrectly charged amino acids, while the C-Ala domain, along with tRNA(Ala), serves as a bridge to cooperatively bring together the editing and aminoacylation centers thus stimulating deacylation of misacylated tRNAs.</text>
</comment>